<keyword evidence="3" id="KW-0238">DNA-binding</keyword>
<dbReference type="InterPro" id="IPR052245">
    <property type="entry name" value="Plant_Stress_Dev_TF"/>
</dbReference>
<gene>
    <name evidence="8" type="ORF">Ddye_009472</name>
</gene>
<dbReference type="Gene3D" id="1.10.10.60">
    <property type="entry name" value="Homeodomain-like"/>
    <property type="match status" value="1"/>
</dbReference>
<keyword evidence="9" id="KW-1185">Reference proteome</keyword>
<dbReference type="PROSITE" id="PS51294">
    <property type="entry name" value="HTH_MYB"/>
    <property type="match status" value="1"/>
</dbReference>
<dbReference type="InterPro" id="IPR006447">
    <property type="entry name" value="Myb_dom_plants"/>
</dbReference>
<organism evidence="8 9">
    <name type="scientific">Dipteronia dyeriana</name>
    <dbReference type="NCBI Taxonomy" id="168575"/>
    <lineage>
        <taxon>Eukaryota</taxon>
        <taxon>Viridiplantae</taxon>
        <taxon>Streptophyta</taxon>
        <taxon>Embryophyta</taxon>
        <taxon>Tracheophyta</taxon>
        <taxon>Spermatophyta</taxon>
        <taxon>Magnoliopsida</taxon>
        <taxon>eudicotyledons</taxon>
        <taxon>Gunneridae</taxon>
        <taxon>Pentapetalae</taxon>
        <taxon>rosids</taxon>
        <taxon>malvids</taxon>
        <taxon>Sapindales</taxon>
        <taxon>Sapindaceae</taxon>
        <taxon>Hippocastanoideae</taxon>
        <taxon>Acereae</taxon>
        <taxon>Dipteronia</taxon>
    </lineage>
</organism>
<dbReference type="GO" id="GO:0009723">
    <property type="term" value="P:response to ethylene"/>
    <property type="evidence" value="ECO:0007669"/>
    <property type="project" value="TreeGrafter"/>
</dbReference>
<evidence type="ECO:0000256" key="3">
    <source>
        <dbReference type="ARBA" id="ARBA00023125"/>
    </source>
</evidence>
<evidence type="ECO:0000313" key="9">
    <source>
        <dbReference type="Proteomes" id="UP001280121"/>
    </source>
</evidence>
<evidence type="ECO:0000256" key="4">
    <source>
        <dbReference type="ARBA" id="ARBA00023163"/>
    </source>
</evidence>
<protein>
    <submittedName>
        <fullName evidence="8">Uncharacterized protein</fullName>
    </submittedName>
</protein>
<dbReference type="InterPro" id="IPR009057">
    <property type="entry name" value="Homeodomain-like_sf"/>
</dbReference>
<evidence type="ECO:0000256" key="5">
    <source>
        <dbReference type="ARBA" id="ARBA00023242"/>
    </source>
</evidence>
<dbReference type="Proteomes" id="UP001280121">
    <property type="component" value="Unassembled WGS sequence"/>
</dbReference>
<feature type="domain" description="Myb-like" evidence="6">
    <location>
        <begin position="75"/>
        <end position="119"/>
    </location>
</feature>
<dbReference type="InterPro" id="IPR001005">
    <property type="entry name" value="SANT/Myb"/>
</dbReference>
<dbReference type="EMBL" id="JANJYI010000003">
    <property type="protein sequence ID" value="KAK2656420.1"/>
    <property type="molecule type" value="Genomic_DNA"/>
</dbReference>
<reference evidence="8" key="1">
    <citation type="journal article" date="2023" name="Plant J.">
        <title>Genome sequences and population genomics provide insights into the demographic history, inbreeding, and mutation load of two 'living fossil' tree species of Dipteronia.</title>
        <authorList>
            <person name="Feng Y."/>
            <person name="Comes H.P."/>
            <person name="Chen J."/>
            <person name="Zhu S."/>
            <person name="Lu R."/>
            <person name="Zhang X."/>
            <person name="Li P."/>
            <person name="Qiu J."/>
            <person name="Olsen K.M."/>
            <person name="Qiu Y."/>
        </authorList>
    </citation>
    <scope>NUCLEOTIDE SEQUENCE</scope>
    <source>
        <strain evidence="8">KIB01</strain>
    </source>
</reference>
<proteinExistence type="predicted"/>
<dbReference type="SUPFAM" id="SSF46689">
    <property type="entry name" value="Homeodomain-like"/>
    <property type="match status" value="1"/>
</dbReference>
<comment type="subcellular location">
    <subcellularLocation>
        <location evidence="1">Nucleus</location>
    </subcellularLocation>
</comment>
<dbReference type="InterPro" id="IPR017930">
    <property type="entry name" value="Myb_dom"/>
</dbReference>
<dbReference type="NCBIfam" id="TIGR01557">
    <property type="entry name" value="myb_SHAQKYF"/>
    <property type="match status" value="1"/>
</dbReference>
<dbReference type="FunFam" id="1.10.10.60:FF:000009">
    <property type="entry name" value="transcription factor MYB1R1"/>
    <property type="match status" value="1"/>
</dbReference>
<evidence type="ECO:0000259" key="7">
    <source>
        <dbReference type="PROSITE" id="PS51294"/>
    </source>
</evidence>
<dbReference type="GO" id="GO:0009739">
    <property type="term" value="P:response to gibberellin"/>
    <property type="evidence" value="ECO:0007669"/>
    <property type="project" value="TreeGrafter"/>
</dbReference>
<dbReference type="AlphaFoldDB" id="A0AAD9XBQ3"/>
<sequence>MVKKLARRCSQYGHYGHNSRTCNGGKCFKLFGVNIGKSTTSSMNMKNLQSDNGHVDAGSSSNGKSGKACKKATVWTENEHKDFLAGLDMLGKGNWKGISMNFVKTRTPSQVASHGQKHFLRQASPNNKNRRASIIDVHSTVIYPS</sequence>
<dbReference type="PANTHER" id="PTHR44191:SF62">
    <property type="entry name" value="OS04G0341900 PROTEIN"/>
    <property type="match status" value="1"/>
</dbReference>
<accession>A0AAD9XBQ3</accession>
<keyword evidence="5" id="KW-0539">Nucleus</keyword>
<dbReference type="GO" id="GO:0003677">
    <property type="term" value="F:DNA binding"/>
    <property type="evidence" value="ECO:0007669"/>
    <property type="project" value="UniProtKB-KW"/>
</dbReference>
<evidence type="ECO:0000256" key="1">
    <source>
        <dbReference type="ARBA" id="ARBA00004123"/>
    </source>
</evidence>
<dbReference type="GO" id="GO:0005634">
    <property type="term" value="C:nucleus"/>
    <property type="evidence" value="ECO:0007669"/>
    <property type="project" value="UniProtKB-SubCell"/>
</dbReference>
<name>A0AAD9XBQ3_9ROSI</name>
<dbReference type="Pfam" id="PF00249">
    <property type="entry name" value="Myb_DNA-binding"/>
    <property type="match status" value="1"/>
</dbReference>
<comment type="caution">
    <text evidence="8">The sequence shown here is derived from an EMBL/GenBank/DDBJ whole genome shotgun (WGS) entry which is preliminary data.</text>
</comment>
<dbReference type="PANTHER" id="PTHR44191">
    <property type="entry name" value="TRANSCRIPTION FACTOR KUA1"/>
    <property type="match status" value="1"/>
</dbReference>
<evidence type="ECO:0000313" key="8">
    <source>
        <dbReference type="EMBL" id="KAK2656420.1"/>
    </source>
</evidence>
<dbReference type="CDD" id="cd00167">
    <property type="entry name" value="SANT"/>
    <property type="match status" value="1"/>
</dbReference>
<dbReference type="SMART" id="SM00717">
    <property type="entry name" value="SANT"/>
    <property type="match status" value="1"/>
</dbReference>
<dbReference type="PROSITE" id="PS50090">
    <property type="entry name" value="MYB_LIKE"/>
    <property type="match status" value="1"/>
</dbReference>
<dbReference type="GO" id="GO:0006355">
    <property type="term" value="P:regulation of DNA-templated transcription"/>
    <property type="evidence" value="ECO:0007669"/>
    <property type="project" value="UniProtKB-ARBA"/>
</dbReference>
<evidence type="ECO:0000256" key="2">
    <source>
        <dbReference type="ARBA" id="ARBA00023015"/>
    </source>
</evidence>
<keyword evidence="2" id="KW-0805">Transcription regulation</keyword>
<feature type="domain" description="HTH myb-type" evidence="7">
    <location>
        <begin position="75"/>
        <end position="123"/>
    </location>
</feature>
<keyword evidence="4" id="KW-0804">Transcription</keyword>
<evidence type="ECO:0000259" key="6">
    <source>
        <dbReference type="PROSITE" id="PS50090"/>
    </source>
</evidence>